<name>A0ABQ9GTI4_9NEOP</name>
<accession>A0ABQ9GTI4</accession>
<organism evidence="1 2">
    <name type="scientific">Dryococelus australis</name>
    <dbReference type="NCBI Taxonomy" id="614101"/>
    <lineage>
        <taxon>Eukaryota</taxon>
        <taxon>Metazoa</taxon>
        <taxon>Ecdysozoa</taxon>
        <taxon>Arthropoda</taxon>
        <taxon>Hexapoda</taxon>
        <taxon>Insecta</taxon>
        <taxon>Pterygota</taxon>
        <taxon>Neoptera</taxon>
        <taxon>Polyneoptera</taxon>
        <taxon>Phasmatodea</taxon>
        <taxon>Verophasmatodea</taxon>
        <taxon>Anareolatae</taxon>
        <taxon>Phasmatidae</taxon>
        <taxon>Eurycanthinae</taxon>
        <taxon>Dryococelus</taxon>
    </lineage>
</organism>
<proteinExistence type="predicted"/>
<evidence type="ECO:0000313" key="2">
    <source>
        <dbReference type="Proteomes" id="UP001159363"/>
    </source>
</evidence>
<evidence type="ECO:0000313" key="1">
    <source>
        <dbReference type="EMBL" id="KAJ8875344.1"/>
    </source>
</evidence>
<dbReference type="EMBL" id="JARBHB010000009">
    <property type="protein sequence ID" value="KAJ8875344.1"/>
    <property type="molecule type" value="Genomic_DNA"/>
</dbReference>
<comment type="caution">
    <text evidence="1">The sequence shown here is derived from an EMBL/GenBank/DDBJ whole genome shotgun (WGS) entry which is preliminary data.</text>
</comment>
<keyword evidence="2" id="KW-1185">Reference proteome</keyword>
<reference evidence="1 2" key="1">
    <citation type="submission" date="2023-02" db="EMBL/GenBank/DDBJ databases">
        <title>LHISI_Scaffold_Assembly.</title>
        <authorList>
            <person name="Stuart O.P."/>
            <person name="Cleave R."/>
            <person name="Magrath M.J.L."/>
            <person name="Mikheyev A.S."/>
        </authorList>
    </citation>
    <scope>NUCLEOTIDE SEQUENCE [LARGE SCALE GENOMIC DNA]</scope>
    <source>
        <strain evidence="1">Daus_M_001</strain>
        <tissue evidence="1">Leg muscle</tissue>
    </source>
</reference>
<dbReference type="Proteomes" id="UP001159363">
    <property type="component" value="Chromosome 8"/>
</dbReference>
<protein>
    <submittedName>
        <fullName evidence="1">Uncharacterized protein</fullName>
    </submittedName>
</protein>
<gene>
    <name evidence="1" type="ORF">PR048_023239</name>
</gene>
<sequence>MQGRGETGDPRENPPTDVIVQHDSHVWNSRSDPAGNRTLFALVRDARPGRLATEAASLISTFTRRYDYFLVHTVLDDLQQEVRQQPVPRTPDVRSNKMTALVSNVVRQSTPRKVYSPAGSTTSKEFFLSAPIRNEARSRASRSQSANIKGTATPSRFCACPFADRLHGQGMLSDWLLHAAEGSLLAALPTGNRAGMKWQGKLEIPRKGPSGTISTCENAGVNRPGIERGSHCWEASSLTAQPPSPLIQKVRRNREHTTYAEVCRALNSSVFIPPYGLGVDDPARMVATWLDNIGQDLIKVVTHVFDPGLDRVWRGSERCFHRCRHSDVGWVDRFRRQGFTVRALDMTIQCLVWYGSKRTMVSTNTDTNRTGVLAVVDIGKRGGAVAEWLERSPPRESRV</sequence>